<dbReference type="AlphaFoldDB" id="A0A261RYX6"/>
<feature type="transmembrane region" description="Helical" evidence="2">
    <location>
        <begin position="207"/>
        <end position="231"/>
    </location>
</feature>
<feature type="region of interest" description="Disordered" evidence="1">
    <location>
        <begin position="141"/>
        <end position="198"/>
    </location>
</feature>
<keyword evidence="2" id="KW-0812">Transmembrane</keyword>
<feature type="transmembrane region" description="Helical" evidence="2">
    <location>
        <begin position="47"/>
        <end position="68"/>
    </location>
</feature>
<dbReference type="OrthoDB" id="8642030at2"/>
<evidence type="ECO:0000313" key="3">
    <source>
        <dbReference type="EMBL" id="OZI30289.1"/>
    </source>
</evidence>
<comment type="caution">
    <text evidence="3">The sequence shown here is derived from an EMBL/GenBank/DDBJ whole genome shotgun (WGS) entry which is preliminary data.</text>
</comment>
<evidence type="ECO:0000313" key="4">
    <source>
        <dbReference type="Proteomes" id="UP000216020"/>
    </source>
</evidence>
<sequence>MALVLARFVFGFSLSWIVAGVLLLATLLCIRLVGIAVVAFDDERRGNVAGAIAVALLVVGALALIYFLGDRLHMALGASMLTDGAPNWVAGGNHLSAAAVFGAMSGVAALAAIPAWLNRPRLSPEEKAARAEAVRALKEKQRMERAKAREKAEKEQAKAQKAEARAEAAAAREARAAAKESKGAAAGKRAKAQAPAPRGARRAGLGWTALFLSLLGAVMLAFAFSVAPLWAPQNASAATVTYYHNLAERARPVYVAGGGLLGLGLLLLVAWQVWRRPEE</sequence>
<keyword evidence="4" id="KW-1185">Reference proteome</keyword>
<organism evidence="3 4">
    <name type="scientific">Bordetella genomosp. 10</name>
    <dbReference type="NCBI Taxonomy" id="1416804"/>
    <lineage>
        <taxon>Bacteria</taxon>
        <taxon>Pseudomonadati</taxon>
        <taxon>Pseudomonadota</taxon>
        <taxon>Betaproteobacteria</taxon>
        <taxon>Burkholderiales</taxon>
        <taxon>Alcaligenaceae</taxon>
        <taxon>Bordetella</taxon>
    </lineage>
</organism>
<keyword evidence="2" id="KW-0472">Membrane</keyword>
<evidence type="ECO:0000256" key="2">
    <source>
        <dbReference type="SAM" id="Phobius"/>
    </source>
</evidence>
<evidence type="ECO:0000256" key="1">
    <source>
        <dbReference type="SAM" id="MobiDB-lite"/>
    </source>
</evidence>
<feature type="compositionally biased region" description="Low complexity" evidence="1">
    <location>
        <begin position="183"/>
        <end position="198"/>
    </location>
</feature>
<feature type="transmembrane region" description="Helical" evidence="2">
    <location>
        <begin position="251"/>
        <end position="274"/>
    </location>
</feature>
<protein>
    <submittedName>
        <fullName evidence="3">Uncharacterized protein</fullName>
    </submittedName>
</protein>
<dbReference type="Proteomes" id="UP000216020">
    <property type="component" value="Unassembled WGS sequence"/>
</dbReference>
<proteinExistence type="predicted"/>
<feature type="transmembrane region" description="Helical" evidence="2">
    <location>
        <begin position="12"/>
        <end position="40"/>
    </location>
</feature>
<accession>A0A261RYX6</accession>
<keyword evidence="2" id="KW-1133">Transmembrane helix</keyword>
<reference evidence="4" key="1">
    <citation type="submission" date="2017-05" db="EMBL/GenBank/DDBJ databases">
        <title>Complete and WGS of Bordetella genogroups.</title>
        <authorList>
            <person name="Spilker T."/>
            <person name="Lipuma J."/>
        </authorList>
    </citation>
    <scope>NUCLEOTIDE SEQUENCE [LARGE SCALE GENOMIC DNA]</scope>
    <source>
        <strain evidence="4">AU16122</strain>
    </source>
</reference>
<feature type="compositionally biased region" description="Basic and acidic residues" evidence="1">
    <location>
        <begin position="141"/>
        <end position="182"/>
    </location>
</feature>
<gene>
    <name evidence="3" type="ORF">CAL29_19770</name>
</gene>
<dbReference type="RefSeq" id="WP_094854719.1">
    <property type="nucleotide sequence ID" value="NZ_NEVM01000005.1"/>
</dbReference>
<feature type="transmembrane region" description="Helical" evidence="2">
    <location>
        <begin position="95"/>
        <end position="117"/>
    </location>
</feature>
<name>A0A261RYX6_9BORD</name>
<dbReference type="EMBL" id="NEVM01000005">
    <property type="protein sequence ID" value="OZI30289.1"/>
    <property type="molecule type" value="Genomic_DNA"/>
</dbReference>